<evidence type="ECO:0000313" key="1">
    <source>
        <dbReference type="EMBL" id="ARF12272.1"/>
    </source>
</evidence>
<protein>
    <submittedName>
        <fullName evidence="1">Uncharacterized protein</fullName>
    </submittedName>
</protein>
<gene>
    <name evidence="1" type="ORF">Klosneuvirus_4_87</name>
</gene>
<reference evidence="1" key="1">
    <citation type="journal article" date="2017" name="Science">
        <title>Giant viruses with an expanded complement of translation system components.</title>
        <authorList>
            <person name="Schulz F."/>
            <person name="Yutin N."/>
            <person name="Ivanova N.N."/>
            <person name="Ortega D.R."/>
            <person name="Lee T.K."/>
            <person name="Vierheilig J."/>
            <person name="Daims H."/>
            <person name="Horn M."/>
            <person name="Wagner M."/>
            <person name="Jensen G.J."/>
            <person name="Kyrpides N.C."/>
            <person name="Koonin E.V."/>
            <person name="Woyke T."/>
        </authorList>
    </citation>
    <scope>NUCLEOTIDE SEQUENCE</scope>
    <source>
        <strain evidence="1">KNV1</strain>
    </source>
</reference>
<sequence>MNCACEVYKKKFIPRIKQSPIICSAYFASNETSHDIYLKALQWIETDDNDVIGIKIKDFEHDNLFMEKGKVIVYYLRKKLKNN</sequence>
<accession>A0A1V0SKM8</accession>
<organism evidence="1">
    <name type="scientific">Klosneuvirus KNV1</name>
    <dbReference type="NCBI Taxonomy" id="1977640"/>
    <lineage>
        <taxon>Viruses</taxon>
        <taxon>Varidnaviria</taxon>
        <taxon>Bamfordvirae</taxon>
        <taxon>Nucleocytoviricota</taxon>
        <taxon>Megaviricetes</taxon>
        <taxon>Imitervirales</taxon>
        <taxon>Mimiviridae</taxon>
        <taxon>Klosneuvirinae</taxon>
        <taxon>Klosneuvirus</taxon>
    </lineage>
</organism>
<dbReference type="EMBL" id="KY684111">
    <property type="protein sequence ID" value="ARF12272.1"/>
    <property type="molecule type" value="Genomic_DNA"/>
</dbReference>
<proteinExistence type="predicted"/>
<name>A0A1V0SKM8_9VIRU</name>